<organism evidence="1 2">
    <name type="scientific">Natronoglomus mannanivorans</name>
    <dbReference type="NCBI Taxonomy" id="2979990"/>
    <lineage>
        <taxon>Archaea</taxon>
        <taxon>Methanobacteriati</taxon>
        <taxon>Methanobacteriota</taxon>
        <taxon>Stenosarchaea group</taxon>
        <taxon>Halobacteria</taxon>
        <taxon>Halobacteriales</taxon>
        <taxon>Natrialbaceae</taxon>
        <taxon>Natronoglomus</taxon>
    </lineage>
</organism>
<accession>A0ABT2QJ88</accession>
<evidence type="ECO:0000313" key="2">
    <source>
        <dbReference type="Proteomes" id="UP001320972"/>
    </source>
</evidence>
<keyword evidence="2" id="KW-1185">Reference proteome</keyword>
<protein>
    <submittedName>
        <fullName evidence="1">Uncharacterized protein</fullName>
    </submittedName>
</protein>
<name>A0ABT2QJ88_9EURY</name>
<evidence type="ECO:0000313" key="1">
    <source>
        <dbReference type="EMBL" id="MCU4974988.1"/>
    </source>
</evidence>
<dbReference type="EMBL" id="JAOPKB010000015">
    <property type="protein sequence ID" value="MCU4974988.1"/>
    <property type="molecule type" value="Genomic_DNA"/>
</dbReference>
<reference evidence="1 2" key="1">
    <citation type="submission" date="2022-09" db="EMBL/GenBank/DDBJ databases">
        <title>Enrichment on poylsaccharides allowed isolation of novel metabolic and taxonomic groups of Haloarchaea.</title>
        <authorList>
            <person name="Sorokin D.Y."/>
            <person name="Elcheninov A.G."/>
            <person name="Khizhniak T.V."/>
            <person name="Kolganova T.V."/>
            <person name="Kublanov I.V."/>
        </authorList>
    </citation>
    <scope>NUCLEOTIDE SEQUENCE [LARGE SCALE GENOMIC DNA]</scope>
    <source>
        <strain evidence="1 2">AArc-m2/3/4</strain>
    </source>
</reference>
<sequence length="296" mass="33737">MFTTPHKSRYFDQAEKLLCRLTRVFPEARRVISLQSAPGDVERELIEVGERQDREIRYASHDTDNIEYYRESDLHVGYRKHGHLAHLRWRRPSVVLAEDSRAQGLNETLGTAGVPAFARLFEPQREQRLVALTQSRPVRAVSLTLGSFGLPDPVPSKGELVAQSNPDAVDEVIRFVKQQQANDWESYTQVRKVIDRTTSTVWNRIFEKQSRTSCRTGEARDAGATTHNLHSTEIQKRERGLYSPRQSNLMPVGMARSAVSIWQREFTFNTKFGLLTIFHLAVFANGCLINLSCEPG</sequence>
<dbReference type="RefSeq" id="WP_338008867.1">
    <property type="nucleotide sequence ID" value="NZ_JAOPKB010000015.1"/>
</dbReference>
<gene>
    <name evidence="1" type="ORF">OB955_19940</name>
</gene>
<comment type="caution">
    <text evidence="1">The sequence shown here is derived from an EMBL/GenBank/DDBJ whole genome shotgun (WGS) entry which is preliminary data.</text>
</comment>
<proteinExistence type="predicted"/>
<dbReference type="Proteomes" id="UP001320972">
    <property type="component" value="Unassembled WGS sequence"/>
</dbReference>